<organism evidence="2">
    <name type="scientific">hydrothermal vent metagenome</name>
    <dbReference type="NCBI Taxonomy" id="652676"/>
    <lineage>
        <taxon>unclassified sequences</taxon>
        <taxon>metagenomes</taxon>
        <taxon>ecological metagenomes</taxon>
    </lineage>
</organism>
<sequence>MADKNSCVALYSTHDLAEEAVRVLQKAAFDIKKVSIIGKGYHREEHPIGFYNTGDRVRFWGAQGAFWGGVWGLLVGAALFWIPGLGPVVMAGPLVAALVG</sequence>
<reference evidence="2" key="1">
    <citation type="submission" date="2018-06" db="EMBL/GenBank/DDBJ databases">
        <authorList>
            <person name="Zhirakovskaya E."/>
        </authorList>
    </citation>
    <scope>NUCLEOTIDE SEQUENCE</scope>
</reference>
<dbReference type="EMBL" id="UOFX01000054">
    <property type="protein sequence ID" value="VAX09613.1"/>
    <property type="molecule type" value="Genomic_DNA"/>
</dbReference>
<protein>
    <recommendedName>
        <fullName evidence="3">DUF1269 domain-containing protein</fullName>
    </recommendedName>
</protein>
<proteinExistence type="predicted"/>
<evidence type="ECO:0000313" key="2">
    <source>
        <dbReference type="EMBL" id="VAX09613.1"/>
    </source>
</evidence>
<keyword evidence="1" id="KW-1133">Transmembrane helix</keyword>
<dbReference type="PANTHER" id="PTHR36109:SF2">
    <property type="entry name" value="MEMBRANE PROTEIN"/>
    <property type="match status" value="1"/>
</dbReference>
<gene>
    <name evidence="2" type="ORF">MNBD_GAMMA26-710</name>
</gene>
<evidence type="ECO:0000256" key="1">
    <source>
        <dbReference type="SAM" id="Phobius"/>
    </source>
</evidence>
<accession>A0A3B1BC92</accession>
<keyword evidence="1" id="KW-0812">Transmembrane</keyword>
<feature type="transmembrane region" description="Helical" evidence="1">
    <location>
        <begin position="64"/>
        <end position="82"/>
    </location>
</feature>
<evidence type="ECO:0008006" key="3">
    <source>
        <dbReference type="Google" id="ProtNLM"/>
    </source>
</evidence>
<dbReference type="InterPro" id="IPR052948">
    <property type="entry name" value="Low_temp-induced_all0457"/>
</dbReference>
<keyword evidence="1" id="KW-0472">Membrane</keyword>
<feature type="non-terminal residue" evidence="2">
    <location>
        <position position="100"/>
    </location>
</feature>
<dbReference type="PANTHER" id="PTHR36109">
    <property type="entry name" value="MEMBRANE PROTEIN-RELATED"/>
    <property type="match status" value="1"/>
</dbReference>
<dbReference type="AlphaFoldDB" id="A0A3B1BC92"/>
<name>A0A3B1BC92_9ZZZZ</name>